<keyword evidence="4" id="KW-1185">Reference proteome</keyword>
<evidence type="ECO:0000313" key="4">
    <source>
        <dbReference type="Proteomes" id="UP000694425"/>
    </source>
</evidence>
<organism evidence="3 4">
    <name type="scientific">Neovison vison</name>
    <name type="common">American mink</name>
    <name type="synonym">Mustela vison</name>
    <dbReference type="NCBI Taxonomy" id="452646"/>
    <lineage>
        <taxon>Eukaryota</taxon>
        <taxon>Metazoa</taxon>
        <taxon>Chordata</taxon>
        <taxon>Craniata</taxon>
        <taxon>Vertebrata</taxon>
        <taxon>Euteleostomi</taxon>
        <taxon>Mammalia</taxon>
        <taxon>Eutheria</taxon>
        <taxon>Laurasiatheria</taxon>
        <taxon>Carnivora</taxon>
        <taxon>Caniformia</taxon>
        <taxon>Musteloidea</taxon>
        <taxon>Mustelidae</taxon>
        <taxon>Mustelinae</taxon>
        <taxon>Neogale</taxon>
    </lineage>
</organism>
<dbReference type="GO" id="GO:0050769">
    <property type="term" value="P:positive regulation of neurogenesis"/>
    <property type="evidence" value="ECO:0007669"/>
    <property type="project" value="TreeGrafter"/>
</dbReference>
<dbReference type="GO" id="GO:0016323">
    <property type="term" value="C:basolateral plasma membrane"/>
    <property type="evidence" value="ECO:0007669"/>
    <property type="project" value="TreeGrafter"/>
</dbReference>
<reference evidence="3" key="2">
    <citation type="submission" date="2025-09" db="UniProtKB">
        <authorList>
            <consortium name="Ensembl"/>
        </authorList>
    </citation>
    <scope>IDENTIFICATION</scope>
</reference>
<evidence type="ECO:0000313" key="3">
    <source>
        <dbReference type="Ensembl" id="ENSNVIP00000009241.1"/>
    </source>
</evidence>
<keyword evidence="1" id="KW-0597">Phosphoprotein</keyword>
<name>A0A8C7AMV5_NEOVI</name>
<dbReference type="PANTHER" id="PTHR47368:SF5">
    <property type="entry name" value="PROTEIN NUMB HOMOLOG"/>
    <property type="match status" value="1"/>
</dbReference>
<evidence type="ECO:0000256" key="2">
    <source>
        <dbReference type="SAM" id="MobiDB-lite"/>
    </source>
</evidence>
<protein>
    <submittedName>
        <fullName evidence="3">Uncharacterized protein</fullName>
    </submittedName>
</protein>
<dbReference type="AlphaFoldDB" id="A0A8C7AMV5"/>
<dbReference type="Ensembl" id="ENSNVIT00000010813.1">
    <property type="protein sequence ID" value="ENSNVIP00000009241.1"/>
    <property type="gene ID" value="ENSNVIG00000007319.1"/>
</dbReference>
<dbReference type="InterPro" id="IPR016698">
    <property type="entry name" value="Numb/numb-like"/>
</dbReference>
<dbReference type="PANTHER" id="PTHR47368">
    <property type="entry name" value="NUMB"/>
    <property type="match status" value="1"/>
</dbReference>
<feature type="region of interest" description="Disordered" evidence="2">
    <location>
        <begin position="1"/>
        <end position="56"/>
    </location>
</feature>
<reference evidence="3" key="1">
    <citation type="submission" date="2025-08" db="UniProtKB">
        <authorList>
            <consortium name="Ensembl"/>
        </authorList>
    </citation>
    <scope>IDENTIFICATION</scope>
</reference>
<proteinExistence type="predicted"/>
<sequence length="75" mass="8782">MNKLWQSFRRKKDVSVPEASRPRQGQTDAEGVRTGKCPFPVKDRGPQKLMSQEEGTGDRNKCLWWKKRHEPVLIF</sequence>
<evidence type="ECO:0000256" key="1">
    <source>
        <dbReference type="ARBA" id="ARBA00022553"/>
    </source>
</evidence>
<accession>A0A8C7AMV5</accession>
<dbReference type="Proteomes" id="UP000694425">
    <property type="component" value="Unplaced"/>
</dbReference>
<dbReference type="GO" id="GO:0031410">
    <property type="term" value="C:cytoplasmic vesicle"/>
    <property type="evidence" value="ECO:0007669"/>
    <property type="project" value="TreeGrafter"/>
</dbReference>